<dbReference type="EMBL" id="CP063849">
    <property type="protein sequence ID" value="QOY85438.1"/>
    <property type="molecule type" value="Genomic_DNA"/>
</dbReference>
<dbReference type="InterPro" id="IPR017803">
    <property type="entry name" value="CHP03437_C"/>
</dbReference>
<protein>
    <submittedName>
        <fullName evidence="1">Uncharacterized protein</fullName>
    </submittedName>
</protein>
<dbReference type="AlphaFoldDB" id="A0A7S7NKV1"/>
<proteinExistence type="predicted"/>
<organism evidence="1 2">
    <name type="scientific">Paludibaculum fermentans</name>
    <dbReference type="NCBI Taxonomy" id="1473598"/>
    <lineage>
        <taxon>Bacteria</taxon>
        <taxon>Pseudomonadati</taxon>
        <taxon>Acidobacteriota</taxon>
        <taxon>Terriglobia</taxon>
        <taxon>Bryobacterales</taxon>
        <taxon>Bryobacteraceae</taxon>
        <taxon>Paludibaculum</taxon>
    </lineage>
</organism>
<dbReference type="Proteomes" id="UP000593892">
    <property type="component" value="Chromosome"/>
</dbReference>
<sequence>MICLSLGCPLFAQKEPEKRPSGQTLATATINVSPYSPGIFTLSGDGHGRARAEDAAGFALTDSHLAVPGSVVSISATGLGQTVPPAVTGQIPATPLTTAVTPLVFVAGQKATGVLAQLSSTSFGVYKVTFTVPAAIGPGEQPLFLQIGAYSSNLASIPVQGALGPMPPTADSVTPASGSGSNQTFSAVYSDPNGTQDLAWTQLLFAVAPNGGGQPFCFVHYDRAGNGLWLYGDGGFFVGPVTPGTVSAGLKNSACAVNTSATTITQFGSALTLNARVAFKTGFAGPKNIYLRAYDRSEQDTGWLHRGTVDVNNPTPPILAVSPPSGAGSAQIFTANYPDAPGFIGLSLGWAQMLFAVATDGGGQPFCFVHYDRAGNGLWLYGDSGFFLGPVTPGVSSNLLQNSSCSIDTAATTAGSVSGALELRLSVFFGQTMAGARNIYLRTLSPIGLDTGFLPAGTWTSTVTAGDHPAPI</sequence>
<keyword evidence="2" id="KW-1185">Reference proteome</keyword>
<accession>A0A7S7NKV1</accession>
<dbReference type="KEGG" id="pfer:IRI77_21705"/>
<dbReference type="RefSeq" id="WP_194447108.1">
    <property type="nucleotide sequence ID" value="NZ_CP063849.1"/>
</dbReference>
<evidence type="ECO:0000313" key="2">
    <source>
        <dbReference type="Proteomes" id="UP000593892"/>
    </source>
</evidence>
<reference evidence="1 2" key="1">
    <citation type="submission" date="2020-10" db="EMBL/GenBank/DDBJ databases">
        <title>Complete genome sequence of Paludibaculum fermentans P105T, a facultatively anaerobic acidobacterium capable of dissimilatory Fe(III) reduction.</title>
        <authorList>
            <person name="Dedysh S.N."/>
            <person name="Beletsky A.V."/>
            <person name="Kulichevskaya I.S."/>
            <person name="Mardanov A.V."/>
            <person name="Ravin N.V."/>
        </authorList>
    </citation>
    <scope>NUCLEOTIDE SEQUENCE [LARGE SCALE GENOMIC DNA]</scope>
    <source>
        <strain evidence="1 2">P105</strain>
    </source>
</reference>
<dbReference type="NCBIfam" id="TIGR03437">
    <property type="entry name" value="Soli_cterm"/>
    <property type="match status" value="1"/>
</dbReference>
<evidence type="ECO:0000313" key="1">
    <source>
        <dbReference type="EMBL" id="QOY85438.1"/>
    </source>
</evidence>
<gene>
    <name evidence="1" type="ORF">IRI77_21705</name>
</gene>
<name>A0A7S7NKV1_PALFE</name>